<keyword evidence="2" id="KW-1185">Reference proteome</keyword>
<sequence>MSFTESLLISAYICCLFPNCTYKIDFCGGDTLILGFKDFVDRKCAFTALSALQGEQCQLLFWRPCFVIFVALSLVFAETIDVTFAINLSIWTMMDCAQQAYMAGIFGGSINLDPYICKYVAFRADIEKIWNVSICILRGSQKNSRKELLHCIESIKERV</sequence>
<name>A0A9J5YPC9_SOLCO</name>
<accession>A0A9J5YPC9</accession>
<dbReference type="AlphaFoldDB" id="A0A9J5YPC9"/>
<protein>
    <submittedName>
        <fullName evidence="1">Uncharacterized protein</fullName>
    </submittedName>
</protein>
<proteinExistence type="predicted"/>
<comment type="caution">
    <text evidence="1">The sequence shown here is derived from an EMBL/GenBank/DDBJ whole genome shotgun (WGS) entry which is preliminary data.</text>
</comment>
<gene>
    <name evidence="1" type="ORF">H5410_032326</name>
</gene>
<evidence type="ECO:0000313" key="2">
    <source>
        <dbReference type="Proteomes" id="UP000824120"/>
    </source>
</evidence>
<dbReference type="EMBL" id="JACXVP010000006">
    <property type="protein sequence ID" value="KAG5600956.1"/>
    <property type="molecule type" value="Genomic_DNA"/>
</dbReference>
<organism evidence="1 2">
    <name type="scientific">Solanum commersonii</name>
    <name type="common">Commerson's wild potato</name>
    <name type="synonym">Commerson's nightshade</name>
    <dbReference type="NCBI Taxonomy" id="4109"/>
    <lineage>
        <taxon>Eukaryota</taxon>
        <taxon>Viridiplantae</taxon>
        <taxon>Streptophyta</taxon>
        <taxon>Embryophyta</taxon>
        <taxon>Tracheophyta</taxon>
        <taxon>Spermatophyta</taxon>
        <taxon>Magnoliopsida</taxon>
        <taxon>eudicotyledons</taxon>
        <taxon>Gunneridae</taxon>
        <taxon>Pentapetalae</taxon>
        <taxon>asterids</taxon>
        <taxon>lamiids</taxon>
        <taxon>Solanales</taxon>
        <taxon>Solanaceae</taxon>
        <taxon>Solanoideae</taxon>
        <taxon>Solaneae</taxon>
        <taxon>Solanum</taxon>
    </lineage>
</organism>
<reference evidence="1 2" key="1">
    <citation type="submission" date="2020-09" db="EMBL/GenBank/DDBJ databases">
        <title>De no assembly of potato wild relative species, Solanum commersonii.</title>
        <authorList>
            <person name="Cho K."/>
        </authorList>
    </citation>
    <scope>NUCLEOTIDE SEQUENCE [LARGE SCALE GENOMIC DNA]</scope>
    <source>
        <strain evidence="1">LZ3.2</strain>
        <tissue evidence="1">Leaf</tissue>
    </source>
</reference>
<dbReference type="Proteomes" id="UP000824120">
    <property type="component" value="Chromosome 6"/>
</dbReference>
<evidence type="ECO:0000313" key="1">
    <source>
        <dbReference type="EMBL" id="KAG5600956.1"/>
    </source>
</evidence>